<sequence>MGRYGGHDVIVVGAGSSGAVLAARLSDRPGRRVLLLESGPAYTRAADVPPEVRDGTTMAAAVPGHPLNWSLTSTVTPGLRRPVPRGRVAGGSGAINGGAFVRATPADFDAMAAAGHPEWSHRAVLASFAALETDHDFTGPGHGTRGPVPVRRVRTGAAPVTAAFLDACAGLGLPEEADKNAGGPPGAGPLPLNVVGGVRHSALFTHLLPRAGRPGLTVLGGATVRRVRFRGTRATGVEALIGGRPRVFHAPEVVLSAGAVGTPRLLMLSGIGPAARLAGHGIPVVHAAPGVGTRMSDHPSVAVGHLPAAGAVRGPDSPVAEAALHAAAPAGAAGLELMPYTAPFDRLIPAPGAAPGPGECAIGVQVLRPARTGTVTLASADPGAPALLSHGHLTTAADRACMRDGVRLCVDIMETAAFRAVSPRHNGPPPAVLGSDRELDGWIRARLSTAVHLSGGCAMGDVADAHGRVLGVDGLRVADTSLLPRVPERGTGATAMVIGEHLARLVDAEG</sequence>
<dbReference type="PANTHER" id="PTHR11552">
    <property type="entry name" value="GLUCOSE-METHANOL-CHOLINE GMC OXIDOREDUCTASE"/>
    <property type="match status" value="1"/>
</dbReference>
<dbReference type="InterPro" id="IPR036188">
    <property type="entry name" value="FAD/NAD-bd_sf"/>
</dbReference>
<reference evidence="7" key="1">
    <citation type="journal article" date="2019" name="Int. J. Syst. Evol. Microbiol.">
        <title>The Global Catalogue of Microorganisms (GCM) 10K type strain sequencing project: providing services to taxonomists for standard genome sequencing and annotation.</title>
        <authorList>
            <consortium name="The Broad Institute Genomics Platform"/>
            <consortium name="The Broad Institute Genome Sequencing Center for Infectious Disease"/>
            <person name="Wu L."/>
            <person name="Ma J."/>
        </authorList>
    </citation>
    <scope>NUCLEOTIDE SEQUENCE [LARGE SCALE GENOMIC DNA]</scope>
    <source>
        <strain evidence="7">XZYJ18</strain>
    </source>
</reference>
<evidence type="ECO:0000256" key="4">
    <source>
        <dbReference type="ARBA" id="ARBA00022827"/>
    </source>
</evidence>
<evidence type="ECO:0000256" key="3">
    <source>
        <dbReference type="ARBA" id="ARBA00022630"/>
    </source>
</evidence>
<comment type="cofactor">
    <cofactor evidence="1">
        <name>FAD</name>
        <dbReference type="ChEBI" id="CHEBI:57692"/>
    </cofactor>
</comment>
<comment type="caution">
    <text evidence="6">The sequence shown here is derived from an EMBL/GenBank/DDBJ whole genome shotgun (WGS) entry which is preliminary data.</text>
</comment>
<dbReference type="Gene3D" id="3.30.410.40">
    <property type="match status" value="1"/>
</dbReference>
<dbReference type="PIRSF" id="PIRSF000137">
    <property type="entry name" value="Alcohol_oxidase"/>
    <property type="match status" value="1"/>
</dbReference>
<evidence type="ECO:0000256" key="2">
    <source>
        <dbReference type="ARBA" id="ARBA00010790"/>
    </source>
</evidence>
<dbReference type="GO" id="GO:0016491">
    <property type="term" value="F:oxidoreductase activity"/>
    <property type="evidence" value="ECO:0007669"/>
    <property type="project" value="UniProtKB-KW"/>
</dbReference>
<dbReference type="NCBIfam" id="TIGR03970">
    <property type="entry name" value="Rv0697"/>
    <property type="match status" value="1"/>
</dbReference>
<dbReference type="InterPro" id="IPR007867">
    <property type="entry name" value="GMC_OxRtase_C"/>
</dbReference>
<dbReference type="RefSeq" id="WP_378577652.1">
    <property type="nucleotide sequence ID" value="NZ_JBHSFQ010000025.1"/>
</dbReference>
<evidence type="ECO:0000313" key="7">
    <source>
        <dbReference type="Proteomes" id="UP001595923"/>
    </source>
</evidence>
<dbReference type="PANTHER" id="PTHR11552:SF147">
    <property type="entry name" value="CHOLINE DEHYDROGENASE, MITOCHONDRIAL"/>
    <property type="match status" value="1"/>
</dbReference>
<proteinExistence type="inferred from homology"/>
<comment type="similarity">
    <text evidence="2">Belongs to the GMC oxidoreductase family.</text>
</comment>
<keyword evidence="3" id="KW-0285">Flavoprotein</keyword>
<keyword evidence="7" id="KW-1185">Reference proteome</keyword>
<evidence type="ECO:0000259" key="5">
    <source>
        <dbReference type="PROSITE" id="PS00624"/>
    </source>
</evidence>
<dbReference type="PROSITE" id="PS00624">
    <property type="entry name" value="GMC_OXRED_2"/>
    <property type="match status" value="1"/>
</dbReference>
<gene>
    <name evidence="6" type="primary">mftG</name>
    <name evidence="6" type="ORF">ACFO4E_21735</name>
</gene>
<dbReference type="SUPFAM" id="SSF51905">
    <property type="entry name" value="FAD/NAD(P)-binding domain"/>
    <property type="match status" value="1"/>
</dbReference>
<dbReference type="EC" id="1.-.-.-" evidence="6"/>
<dbReference type="Proteomes" id="UP001595923">
    <property type="component" value="Unassembled WGS sequence"/>
</dbReference>
<evidence type="ECO:0000313" key="6">
    <source>
        <dbReference type="EMBL" id="MFC4564490.1"/>
    </source>
</evidence>
<dbReference type="EMBL" id="JBHSFQ010000025">
    <property type="protein sequence ID" value="MFC4564490.1"/>
    <property type="molecule type" value="Genomic_DNA"/>
</dbReference>
<name>A0ABV9E001_9ACTN</name>
<dbReference type="InterPro" id="IPR023978">
    <property type="entry name" value="GMC_oxidoreductase_bact"/>
</dbReference>
<dbReference type="InterPro" id="IPR012132">
    <property type="entry name" value="GMC_OxRdtase"/>
</dbReference>
<dbReference type="SUPFAM" id="SSF54373">
    <property type="entry name" value="FAD-linked reductases, C-terminal domain"/>
    <property type="match status" value="1"/>
</dbReference>
<organism evidence="6 7">
    <name type="scientific">Nocardiopsis mangrovi</name>
    <dbReference type="NCBI Taxonomy" id="1179818"/>
    <lineage>
        <taxon>Bacteria</taxon>
        <taxon>Bacillati</taxon>
        <taxon>Actinomycetota</taxon>
        <taxon>Actinomycetes</taxon>
        <taxon>Streptosporangiales</taxon>
        <taxon>Nocardiopsidaceae</taxon>
        <taxon>Nocardiopsis</taxon>
    </lineage>
</organism>
<dbReference type="InterPro" id="IPR000172">
    <property type="entry name" value="GMC_OxRdtase_N"/>
</dbReference>
<dbReference type="Pfam" id="PF05199">
    <property type="entry name" value="GMC_oxred_C"/>
    <property type="match status" value="1"/>
</dbReference>
<dbReference type="Gene3D" id="3.50.50.60">
    <property type="entry name" value="FAD/NAD(P)-binding domain"/>
    <property type="match status" value="1"/>
</dbReference>
<protein>
    <submittedName>
        <fullName evidence="6">Mycofactocin system GMC family oxidoreductase MftG</fullName>
        <ecNumber evidence="6">1.-.-.-</ecNumber>
    </submittedName>
</protein>
<keyword evidence="4" id="KW-0274">FAD</keyword>
<evidence type="ECO:0000256" key="1">
    <source>
        <dbReference type="ARBA" id="ARBA00001974"/>
    </source>
</evidence>
<keyword evidence="6" id="KW-0560">Oxidoreductase</keyword>
<accession>A0ABV9E001</accession>
<dbReference type="Pfam" id="PF00732">
    <property type="entry name" value="GMC_oxred_N"/>
    <property type="match status" value="1"/>
</dbReference>
<feature type="domain" description="Glucose-methanol-choline oxidoreductase N-terminal" evidence="5">
    <location>
        <begin position="258"/>
        <end position="272"/>
    </location>
</feature>